<proteinExistence type="predicted"/>
<evidence type="ECO:0000313" key="3">
    <source>
        <dbReference type="Proteomes" id="UP000233556"/>
    </source>
</evidence>
<gene>
    <name evidence="2" type="ORF">llap_8217</name>
</gene>
<reference evidence="3" key="2">
    <citation type="submission" date="2017-12" db="EMBL/GenBank/DDBJ databases">
        <title>Genome sequence of the Bar-tailed Godwit (Limosa lapponica baueri).</title>
        <authorList>
            <person name="Lima N.C.B."/>
            <person name="Parody-Merino A.M."/>
            <person name="Battley P.F."/>
            <person name="Fidler A.E."/>
            <person name="Prosdocimi F."/>
        </authorList>
    </citation>
    <scope>NUCLEOTIDE SEQUENCE [LARGE SCALE GENOMIC DNA]</scope>
</reference>
<keyword evidence="3" id="KW-1185">Reference proteome</keyword>
<keyword evidence="1" id="KW-0812">Transmembrane</keyword>
<name>A0A2I0U603_LIMLA</name>
<keyword evidence="1" id="KW-0472">Membrane</keyword>
<evidence type="ECO:0000313" key="2">
    <source>
        <dbReference type="EMBL" id="PKU41475.1"/>
    </source>
</evidence>
<sequence>MESIIIITYFHYYTLFIIILLKTNLIVFPNSPVALMTFSIAGRNIAILVCVAAKETDGKAHNKCTEGGIFKQVCTTEANFNDKKDVCWKFNAVERKESRRILEYVENNFLTQPMSKPTRDDALLDLLFASRKGLVGDVMVGGRLGPGDHEMIGFDSRRRKGICVSRGQT</sequence>
<evidence type="ECO:0000256" key="1">
    <source>
        <dbReference type="SAM" id="Phobius"/>
    </source>
</evidence>
<feature type="transmembrane region" description="Helical" evidence="1">
    <location>
        <begin position="7"/>
        <end position="27"/>
    </location>
</feature>
<dbReference type="EMBL" id="KZ506112">
    <property type="protein sequence ID" value="PKU41475.1"/>
    <property type="molecule type" value="Genomic_DNA"/>
</dbReference>
<feature type="transmembrane region" description="Helical" evidence="1">
    <location>
        <begin position="33"/>
        <end position="53"/>
    </location>
</feature>
<keyword evidence="1" id="KW-1133">Transmembrane helix</keyword>
<evidence type="ECO:0008006" key="4">
    <source>
        <dbReference type="Google" id="ProtNLM"/>
    </source>
</evidence>
<dbReference type="OrthoDB" id="6152807at2759"/>
<reference evidence="3" key="1">
    <citation type="submission" date="2017-11" db="EMBL/GenBank/DDBJ databases">
        <authorList>
            <person name="Lima N.C."/>
            <person name="Parody-Merino A.M."/>
            <person name="Battley P.F."/>
            <person name="Fidler A.E."/>
            <person name="Prosdocimi F."/>
        </authorList>
    </citation>
    <scope>NUCLEOTIDE SEQUENCE [LARGE SCALE GENOMIC DNA]</scope>
</reference>
<protein>
    <recommendedName>
        <fullName evidence="4">Rna-directed dna polymerase from mobile element jockey-like</fullName>
    </recommendedName>
</protein>
<dbReference type="Proteomes" id="UP000233556">
    <property type="component" value="Unassembled WGS sequence"/>
</dbReference>
<organism evidence="2 3">
    <name type="scientific">Limosa lapponica baueri</name>
    <dbReference type="NCBI Taxonomy" id="1758121"/>
    <lineage>
        <taxon>Eukaryota</taxon>
        <taxon>Metazoa</taxon>
        <taxon>Chordata</taxon>
        <taxon>Craniata</taxon>
        <taxon>Vertebrata</taxon>
        <taxon>Euteleostomi</taxon>
        <taxon>Archelosauria</taxon>
        <taxon>Archosauria</taxon>
        <taxon>Dinosauria</taxon>
        <taxon>Saurischia</taxon>
        <taxon>Theropoda</taxon>
        <taxon>Coelurosauria</taxon>
        <taxon>Aves</taxon>
        <taxon>Neognathae</taxon>
        <taxon>Neoaves</taxon>
        <taxon>Charadriiformes</taxon>
        <taxon>Scolopacidae</taxon>
        <taxon>Limosa</taxon>
    </lineage>
</organism>
<accession>A0A2I0U603</accession>
<dbReference type="AlphaFoldDB" id="A0A2I0U603"/>